<organism evidence="1 2">
    <name type="scientific">Microbacterium immunditiarum</name>
    <dbReference type="NCBI Taxonomy" id="337480"/>
    <lineage>
        <taxon>Bacteria</taxon>
        <taxon>Bacillati</taxon>
        <taxon>Actinomycetota</taxon>
        <taxon>Actinomycetes</taxon>
        <taxon>Micrococcales</taxon>
        <taxon>Microbacteriaceae</taxon>
        <taxon>Microbacterium</taxon>
    </lineage>
</organism>
<dbReference type="EMBL" id="JACCBV010000001">
    <property type="protein sequence ID" value="NYE20510.1"/>
    <property type="molecule type" value="Genomic_DNA"/>
</dbReference>
<dbReference type="Proteomes" id="UP000576969">
    <property type="component" value="Unassembled WGS sequence"/>
</dbReference>
<gene>
    <name evidence="1" type="ORF">BJ991_002538</name>
</gene>
<dbReference type="RefSeq" id="WP_179490533.1">
    <property type="nucleotide sequence ID" value="NZ_JACCBV010000001.1"/>
</dbReference>
<comment type="caution">
    <text evidence="1">The sequence shown here is derived from an EMBL/GenBank/DDBJ whole genome shotgun (WGS) entry which is preliminary data.</text>
</comment>
<evidence type="ECO:0000313" key="2">
    <source>
        <dbReference type="Proteomes" id="UP000576969"/>
    </source>
</evidence>
<protein>
    <submittedName>
        <fullName evidence="1">Uncharacterized protein</fullName>
    </submittedName>
</protein>
<dbReference type="AlphaFoldDB" id="A0A7Y9GRZ6"/>
<reference evidence="1 2" key="1">
    <citation type="submission" date="2020-07" db="EMBL/GenBank/DDBJ databases">
        <title>Sequencing the genomes of 1000 actinobacteria strains.</title>
        <authorList>
            <person name="Klenk H.-P."/>
        </authorList>
    </citation>
    <scope>NUCLEOTIDE SEQUENCE [LARGE SCALE GENOMIC DNA]</scope>
    <source>
        <strain evidence="1 2">DSM 24662</strain>
    </source>
</reference>
<evidence type="ECO:0000313" key="1">
    <source>
        <dbReference type="EMBL" id="NYE20510.1"/>
    </source>
</evidence>
<name>A0A7Y9GRZ6_9MICO</name>
<proteinExistence type="predicted"/>
<sequence>MSSTTTITHDAGTITPDSFAEYRAERTAGTIVHPISNSENVDYTLRPFDLRVGSFRLVFASATDADAAMAALTKPQALTLSSTARPGVGMQFVIPEGERVLLEPGLAGETTVFVPFREVQS</sequence>
<keyword evidence="2" id="KW-1185">Reference proteome</keyword>
<accession>A0A7Y9GRZ6</accession>